<evidence type="ECO:0000313" key="3">
    <source>
        <dbReference type="Proteomes" id="UP000037460"/>
    </source>
</evidence>
<feature type="compositionally biased region" description="Basic and acidic residues" evidence="1">
    <location>
        <begin position="80"/>
        <end position="91"/>
    </location>
</feature>
<comment type="caution">
    <text evidence="2">The sequence shown here is derived from an EMBL/GenBank/DDBJ whole genome shotgun (WGS) entry which is preliminary data.</text>
</comment>
<accession>A0A0M0KE59</accession>
<sequence length="490" mass="51859">MDGNPREALVVTPLSPRKRSFHERNDGLGTLVCESCTEISAGVGIQLDHEPTKLQRPLSLHSASCQGDLGEQEGEGDDDGDHRHVSEHVSSERQASGSDFRGRESPQERWDSLGIQLQARARVGDHDRKALGPTSRGPSSGFVYVPNHLDAGPGRDPRAAFSGDRGGLHLEAGDGCSDTGFTVADVVEVFEGAEGSWALEAVAESVRELCPDDRDAPPDLRDPRGVGWVLDGSPVGQHDEHYHRRGWRDTPAQEPRPPGVRHGQGARGRDDGDCTCGPESDACCGSESLAELLAANWGRGSCTGAGEGSDCDPGEAGHGADALDRGYLGGEEVKRQGEVVVQGAVAGLPPIVGGLADRRGAWHATGDMGADVQRDGDGGAEEVGRAAAAAVRDGAHVARGRRRAAARALFVGAHAPLRPVCHARLARKSLLNHLGHSQAHLGHSQAHLEAGLVARARCLFASDQTKDIAVRRDRLSERLPVVPAHRDRLV</sequence>
<feature type="compositionally biased region" description="Acidic residues" evidence="1">
    <location>
        <begin position="70"/>
        <end position="79"/>
    </location>
</feature>
<feature type="region of interest" description="Disordered" evidence="1">
    <location>
        <begin position="234"/>
        <end position="277"/>
    </location>
</feature>
<protein>
    <submittedName>
        <fullName evidence="2">Uncharacterized protein</fullName>
    </submittedName>
</protein>
<feature type="region of interest" description="Disordered" evidence="1">
    <location>
        <begin position="122"/>
        <end position="143"/>
    </location>
</feature>
<name>A0A0M0KE59_9EUKA</name>
<gene>
    <name evidence="2" type="ORF">Ctob_015424</name>
</gene>
<organism evidence="2 3">
    <name type="scientific">Chrysochromulina tobinii</name>
    <dbReference type="NCBI Taxonomy" id="1460289"/>
    <lineage>
        <taxon>Eukaryota</taxon>
        <taxon>Haptista</taxon>
        <taxon>Haptophyta</taxon>
        <taxon>Prymnesiophyceae</taxon>
        <taxon>Prymnesiales</taxon>
        <taxon>Chrysochromulinaceae</taxon>
        <taxon>Chrysochromulina</taxon>
    </lineage>
</organism>
<dbReference type="AlphaFoldDB" id="A0A0M0KE59"/>
<evidence type="ECO:0000256" key="1">
    <source>
        <dbReference type="SAM" id="MobiDB-lite"/>
    </source>
</evidence>
<evidence type="ECO:0000313" key="2">
    <source>
        <dbReference type="EMBL" id="KOO37074.1"/>
    </source>
</evidence>
<keyword evidence="3" id="KW-1185">Reference proteome</keyword>
<dbReference type="EMBL" id="JWZX01000597">
    <property type="protein sequence ID" value="KOO37074.1"/>
    <property type="molecule type" value="Genomic_DNA"/>
</dbReference>
<proteinExistence type="predicted"/>
<feature type="region of interest" description="Disordered" evidence="1">
    <location>
        <begin position="51"/>
        <end position="110"/>
    </location>
</feature>
<feature type="region of interest" description="Disordered" evidence="1">
    <location>
        <begin position="1"/>
        <end position="26"/>
    </location>
</feature>
<dbReference type="Proteomes" id="UP000037460">
    <property type="component" value="Unassembled WGS sequence"/>
</dbReference>
<feature type="compositionally biased region" description="Basic and acidic residues" evidence="1">
    <location>
        <begin position="100"/>
        <end position="110"/>
    </location>
</feature>
<reference evidence="3" key="1">
    <citation type="journal article" date="2015" name="PLoS Genet.">
        <title>Genome Sequence and Transcriptome Analyses of Chrysochromulina tobin: Metabolic Tools for Enhanced Algal Fitness in the Prominent Order Prymnesiales (Haptophyceae).</title>
        <authorList>
            <person name="Hovde B.T."/>
            <person name="Deodato C.R."/>
            <person name="Hunsperger H.M."/>
            <person name="Ryken S.A."/>
            <person name="Yost W."/>
            <person name="Jha R.K."/>
            <person name="Patterson J."/>
            <person name="Monnat R.J. Jr."/>
            <person name="Barlow S.B."/>
            <person name="Starkenburg S.R."/>
            <person name="Cattolico R.A."/>
        </authorList>
    </citation>
    <scope>NUCLEOTIDE SEQUENCE</scope>
    <source>
        <strain evidence="3">CCMP291</strain>
    </source>
</reference>